<protein>
    <submittedName>
        <fullName evidence="2">GL23980</fullName>
    </submittedName>
</protein>
<reference evidence="2 3" key="1">
    <citation type="journal article" date="2007" name="Nature">
        <title>Evolution of genes and genomes on the Drosophila phylogeny.</title>
        <authorList>
            <consortium name="Drosophila 12 Genomes Consortium"/>
            <person name="Clark A.G."/>
            <person name="Eisen M.B."/>
            <person name="Smith D.R."/>
            <person name="Bergman C.M."/>
            <person name="Oliver B."/>
            <person name="Markow T.A."/>
            <person name="Kaufman T.C."/>
            <person name="Kellis M."/>
            <person name="Gelbart W."/>
            <person name="Iyer V.N."/>
            <person name="Pollard D.A."/>
            <person name="Sackton T.B."/>
            <person name="Larracuente A.M."/>
            <person name="Singh N.D."/>
            <person name="Abad J.P."/>
            <person name="Abt D.N."/>
            <person name="Adryan B."/>
            <person name="Aguade M."/>
            <person name="Akashi H."/>
            <person name="Anderson W.W."/>
            <person name="Aquadro C.F."/>
            <person name="Ardell D.H."/>
            <person name="Arguello R."/>
            <person name="Artieri C.G."/>
            <person name="Barbash D.A."/>
            <person name="Barker D."/>
            <person name="Barsanti P."/>
            <person name="Batterham P."/>
            <person name="Batzoglou S."/>
            <person name="Begun D."/>
            <person name="Bhutkar A."/>
            <person name="Blanco E."/>
            <person name="Bosak S.A."/>
            <person name="Bradley R.K."/>
            <person name="Brand A.D."/>
            <person name="Brent M.R."/>
            <person name="Brooks A.N."/>
            <person name="Brown R.H."/>
            <person name="Butlin R.K."/>
            <person name="Caggese C."/>
            <person name="Calvi B.R."/>
            <person name="Bernardo de Carvalho A."/>
            <person name="Caspi A."/>
            <person name="Castrezana S."/>
            <person name="Celniker S.E."/>
            <person name="Chang J.L."/>
            <person name="Chapple C."/>
            <person name="Chatterji S."/>
            <person name="Chinwalla A."/>
            <person name="Civetta A."/>
            <person name="Clifton S.W."/>
            <person name="Comeron J.M."/>
            <person name="Costello J.C."/>
            <person name="Coyne J.A."/>
            <person name="Daub J."/>
            <person name="David R.G."/>
            <person name="Delcher A.L."/>
            <person name="Delehaunty K."/>
            <person name="Do C.B."/>
            <person name="Ebling H."/>
            <person name="Edwards K."/>
            <person name="Eickbush T."/>
            <person name="Evans J.D."/>
            <person name="Filipski A."/>
            <person name="Findeiss S."/>
            <person name="Freyhult E."/>
            <person name="Fulton L."/>
            <person name="Fulton R."/>
            <person name="Garcia A.C."/>
            <person name="Gardiner A."/>
            <person name="Garfield D.A."/>
            <person name="Garvin B.E."/>
            <person name="Gibson G."/>
            <person name="Gilbert D."/>
            <person name="Gnerre S."/>
            <person name="Godfrey J."/>
            <person name="Good R."/>
            <person name="Gotea V."/>
            <person name="Gravely B."/>
            <person name="Greenberg A.J."/>
            <person name="Griffiths-Jones S."/>
            <person name="Gross S."/>
            <person name="Guigo R."/>
            <person name="Gustafson E.A."/>
            <person name="Haerty W."/>
            <person name="Hahn M.W."/>
            <person name="Halligan D.L."/>
            <person name="Halpern A.L."/>
            <person name="Halter G.M."/>
            <person name="Han M.V."/>
            <person name="Heger A."/>
            <person name="Hillier L."/>
            <person name="Hinrichs A.S."/>
            <person name="Holmes I."/>
            <person name="Hoskins R.A."/>
            <person name="Hubisz M.J."/>
            <person name="Hultmark D."/>
            <person name="Huntley M.A."/>
            <person name="Jaffe D.B."/>
            <person name="Jagadeeshan S."/>
            <person name="Jeck W.R."/>
            <person name="Johnson J."/>
            <person name="Jones C.D."/>
            <person name="Jordan W.C."/>
            <person name="Karpen G.H."/>
            <person name="Kataoka E."/>
            <person name="Keightley P.D."/>
            <person name="Kheradpour P."/>
            <person name="Kirkness E.F."/>
            <person name="Koerich L.B."/>
            <person name="Kristiansen K."/>
            <person name="Kudrna D."/>
            <person name="Kulathinal R.J."/>
            <person name="Kumar S."/>
            <person name="Kwok R."/>
            <person name="Lander E."/>
            <person name="Langley C.H."/>
            <person name="Lapoint R."/>
            <person name="Lazzaro B.P."/>
            <person name="Lee S.J."/>
            <person name="Levesque L."/>
            <person name="Li R."/>
            <person name="Lin C.F."/>
            <person name="Lin M.F."/>
            <person name="Lindblad-Toh K."/>
            <person name="Llopart A."/>
            <person name="Long M."/>
            <person name="Low L."/>
            <person name="Lozovsky E."/>
            <person name="Lu J."/>
            <person name="Luo M."/>
            <person name="Machado C.A."/>
            <person name="Makalowski W."/>
            <person name="Marzo M."/>
            <person name="Matsuda M."/>
            <person name="Matzkin L."/>
            <person name="McAllister B."/>
            <person name="McBride C.S."/>
            <person name="McKernan B."/>
            <person name="McKernan K."/>
            <person name="Mendez-Lago M."/>
            <person name="Minx P."/>
            <person name="Mollenhauer M.U."/>
            <person name="Montooth K."/>
            <person name="Mount S.M."/>
            <person name="Mu X."/>
            <person name="Myers E."/>
            <person name="Negre B."/>
            <person name="Newfeld S."/>
            <person name="Nielsen R."/>
            <person name="Noor M.A."/>
            <person name="O'Grady P."/>
            <person name="Pachter L."/>
            <person name="Papaceit M."/>
            <person name="Parisi M.J."/>
            <person name="Parisi M."/>
            <person name="Parts L."/>
            <person name="Pedersen J.S."/>
            <person name="Pesole G."/>
            <person name="Phillippy A.M."/>
            <person name="Ponting C.P."/>
            <person name="Pop M."/>
            <person name="Porcelli D."/>
            <person name="Powell J.R."/>
            <person name="Prohaska S."/>
            <person name="Pruitt K."/>
            <person name="Puig M."/>
            <person name="Quesneville H."/>
            <person name="Ram K.R."/>
            <person name="Rand D."/>
            <person name="Rasmussen M.D."/>
            <person name="Reed L.K."/>
            <person name="Reenan R."/>
            <person name="Reily A."/>
            <person name="Remington K.A."/>
            <person name="Rieger T.T."/>
            <person name="Ritchie M.G."/>
            <person name="Robin C."/>
            <person name="Rogers Y.H."/>
            <person name="Rohde C."/>
            <person name="Rozas J."/>
            <person name="Rubenfield M.J."/>
            <person name="Ruiz A."/>
            <person name="Russo S."/>
            <person name="Salzberg S.L."/>
            <person name="Sanchez-Gracia A."/>
            <person name="Saranga D.J."/>
            <person name="Sato H."/>
            <person name="Schaeffer S.W."/>
            <person name="Schatz M.C."/>
            <person name="Schlenke T."/>
            <person name="Schwartz R."/>
            <person name="Segarra C."/>
            <person name="Singh R.S."/>
            <person name="Sirot L."/>
            <person name="Sirota M."/>
            <person name="Sisneros N.B."/>
            <person name="Smith C.D."/>
            <person name="Smith T.F."/>
            <person name="Spieth J."/>
            <person name="Stage D.E."/>
            <person name="Stark A."/>
            <person name="Stephan W."/>
            <person name="Strausberg R.L."/>
            <person name="Strempel S."/>
            <person name="Sturgill D."/>
            <person name="Sutton G."/>
            <person name="Sutton G.G."/>
            <person name="Tao W."/>
            <person name="Teichmann S."/>
            <person name="Tobari Y.N."/>
            <person name="Tomimura Y."/>
            <person name="Tsolas J.M."/>
            <person name="Valente V.L."/>
            <person name="Venter E."/>
            <person name="Venter J.C."/>
            <person name="Vicario S."/>
            <person name="Vieira F.G."/>
            <person name="Vilella A.J."/>
            <person name="Villasante A."/>
            <person name="Walenz B."/>
            <person name="Wang J."/>
            <person name="Wasserman M."/>
            <person name="Watts T."/>
            <person name="Wilson D."/>
            <person name="Wilson R.K."/>
            <person name="Wing R.A."/>
            <person name="Wolfner M.F."/>
            <person name="Wong A."/>
            <person name="Wong G.K."/>
            <person name="Wu C.I."/>
            <person name="Wu G."/>
            <person name="Yamamoto D."/>
            <person name="Yang H.P."/>
            <person name="Yang S.P."/>
            <person name="Yorke J.A."/>
            <person name="Yoshida K."/>
            <person name="Zdobnov E."/>
            <person name="Zhang P."/>
            <person name="Zhang Y."/>
            <person name="Zimin A.V."/>
            <person name="Baldwin J."/>
            <person name="Abdouelleil A."/>
            <person name="Abdulkadir J."/>
            <person name="Abebe A."/>
            <person name="Abera B."/>
            <person name="Abreu J."/>
            <person name="Acer S.C."/>
            <person name="Aftuck L."/>
            <person name="Alexander A."/>
            <person name="An P."/>
            <person name="Anderson E."/>
            <person name="Anderson S."/>
            <person name="Arachi H."/>
            <person name="Azer M."/>
            <person name="Bachantsang P."/>
            <person name="Barry A."/>
            <person name="Bayul T."/>
            <person name="Berlin A."/>
            <person name="Bessette D."/>
            <person name="Bloom T."/>
            <person name="Blye J."/>
            <person name="Boguslavskiy L."/>
            <person name="Bonnet C."/>
            <person name="Boukhgalter B."/>
            <person name="Bourzgui I."/>
            <person name="Brown A."/>
            <person name="Cahill P."/>
            <person name="Channer S."/>
            <person name="Cheshatsang Y."/>
            <person name="Chuda L."/>
            <person name="Citroen M."/>
            <person name="Collymore A."/>
            <person name="Cooke P."/>
            <person name="Costello M."/>
            <person name="D'Aco K."/>
            <person name="Daza R."/>
            <person name="De Haan G."/>
            <person name="DeGray S."/>
            <person name="DeMaso C."/>
            <person name="Dhargay N."/>
            <person name="Dooley K."/>
            <person name="Dooley E."/>
            <person name="Doricent M."/>
            <person name="Dorje P."/>
            <person name="Dorjee K."/>
            <person name="Dupes A."/>
            <person name="Elong R."/>
            <person name="Falk J."/>
            <person name="Farina A."/>
            <person name="Faro S."/>
            <person name="Ferguson D."/>
            <person name="Fisher S."/>
            <person name="Foley C.D."/>
            <person name="Franke A."/>
            <person name="Friedrich D."/>
            <person name="Gadbois L."/>
            <person name="Gearin G."/>
            <person name="Gearin C.R."/>
            <person name="Giannoukos G."/>
            <person name="Goode T."/>
            <person name="Graham J."/>
            <person name="Grandbois E."/>
            <person name="Grewal S."/>
            <person name="Gyaltsen K."/>
            <person name="Hafez N."/>
            <person name="Hagos B."/>
            <person name="Hall J."/>
            <person name="Henson C."/>
            <person name="Hollinger A."/>
            <person name="Honan T."/>
            <person name="Huard M.D."/>
            <person name="Hughes L."/>
            <person name="Hurhula B."/>
            <person name="Husby M.E."/>
            <person name="Kamat A."/>
            <person name="Kanga B."/>
            <person name="Kashin S."/>
            <person name="Khazanovich D."/>
            <person name="Kisner P."/>
            <person name="Lance K."/>
            <person name="Lara M."/>
            <person name="Lee W."/>
            <person name="Lennon N."/>
            <person name="Letendre F."/>
            <person name="LeVine R."/>
            <person name="Lipovsky A."/>
            <person name="Liu X."/>
            <person name="Liu J."/>
            <person name="Liu S."/>
            <person name="Lokyitsang T."/>
            <person name="Lokyitsang Y."/>
            <person name="Lubonja R."/>
            <person name="Lui A."/>
            <person name="MacDonald P."/>
            <person name="Magnisalis V."/>
            <person name="Maru K."/>
            <person name="Matthews C."/>
            <person name="McCusker W."/>
            <person name="McDonough S."/>
            <person name="Mehta T."/>
            <person name="Meldrim J."/>
            <person name="Meneus L."/>
            <person name="Mihai O."/>
            <person name="Mihalev A."/>
            <person name="Mihova T."/>
            <person name="Mittelman R."/>
            <person name="Mlenga V."/>
            <person name="Montmayeur A."/>
            <person name="Mulrain L."/>
            <person name="Navidi A."/>
            <person name="Naylor J."/>
            <person name="Negash T."/>
            <person name="Nguyen T."/>
            <person name="Nguyen N."/>
            <person name="Nicol R."/>
            <person name="Norbu C."/>
            <person name="Norbu N."/>
            <person name="Novod N."/>
            <person name="O'Neill B."/>
            <person name="Osman S."/>
            <person name="Markiewicz E."/>
            <person name="Oyono O.L."/>
            <person name="Patti C."/>
            <person name="Phunkhang P."/>
            <person name="Pierre F."/>
            <person name="Priest M."/>
            <person name="Raghuraman S."/>
            <person name="Rege F."/>
            <person name="Reyes R."/>
            <person name="Rise C."/>
            <person name="Rogov P."/>
            <person name="Ross K."/>
            <person name="Ryan E."/>
            <person name="Settipalli S."/>
            <person name="Shea T."/>
            <person name="Sherpa N."/>
            <person name="Shi L."/>
            <person name="Shih D."/>
            <person name="Sparrow T."/>
            <person name="Spaulding J."/>
            <person name="Stalker J."/>
            <person name="Stange-Thomann N."/>
            <person name="Stavropoulos S."/>
            <person name="Stone C."/>
            <person name="Strader C."/>
            <person name="Tesfaye S."/>
            <person name="Thomson T."/>
            <person name="Thoulutsang Y."/>
            <person name="Thoulutsang D."/>
            <person name="Topham K."/>
            <person name="Topping I."/>
            <person name="Tsamla T."/>
            <person name="Vassiliev H."/>
            <person name="Vo A."/>
            <person name="Wangchuk T."/>
            <person name="Wangdi T."/>
            <person name="Weiand M."/>
            <person name="Wilkinson J."/>
            <person name="Wilson A."/>
            <person name="Yadav S."/>
            <person name="Young G."/>
            <person name="Yu Q."/>
            <person name="Zembek L."/>
            <person name="Zhong D."/>
            <person name="Zimmer A."/>
            <person name="Zwirko Z."/>
            <person name="Jaffe D.B."/>
            <person name="Alvarez P."/>
            <person name="Brockman W."/>
            <person name="Butler J."/>
            <person name="Chin C."/>
            <person name="Gnerre S."/>
            <person name="Grabherr M."/>
            <person name="Kleber M."/>
            <person name="Mauceli E."/>
            <person name="MacCallum I."/>
        </authorList>
    </citation>
    <scope>NUCLEOTIDE SEQUENCE [LARGE SCALE GENOMIC DNA]</scope>
    <source>
        <strain evidence="3">MSH-3 / Tucson 14011-0111.49</strain>
    </source>
</reference>
<name>B4G2V7_DROPE</name>
<keyword evidence="3" id="KW-1185">Reference proteome</keyword>
<dbReference type="Proteomes" id="UP000008744">
    <property type="component" value="Unassembled WGS sequence"/>
</dbReference>
<dbReference type="AlphaFoldDB" id="B4G2V7"/>
<organism evidence="3">
    <name type="scientific">Drosophila persimilis</name>
    <name type="common">Fruit fly</name>
    <dbReference type="NCBI Taxonomy" id="7234"/>
    <lineage>
        <taxon>Eukaryota</taxon>
        <taxon>Metazoa</taxon>
        <taxon>Ecdysozoa</taxon>
        <taxon>Arthropoda</taxon>
        <taxon>Hexapoda</taxon>
        <taxon>Insecta</taxon>
        <taxon>Pterygota</taxon>
        <taxon>Neoptera</taxon>
        <taxon>Endopterygota</taxon>
        <taxon>Diptera</taxon>
        <taxon>Brachycera</taxon>
        <taxon>Muscomorpha</taxon>
        <taxon>Ephydroidea</taxon>
        <taxon>Drosophilidae</taxon>
        <taxon>Drosophila</taxon>
        <taxon>Sophophora</taxon>
    </lineage>
</organism>
<dbReference type="EMBL" id="CH479179">
    <property type="protein sequence ID" value="EDW24152.1"/>
    <property type="molecule type" value="Genomic_DNA"/>
</dbReference>
<accession>B4G2V7</accession>
<evidence type="ECO:0000313" key="2">
    <source>
        <dbReference type="EMBL" id="EDW24152.1"/>
    </source>
</evidence>
<gene>
    <name evidence="2" type="primary">Dper\GL23980</name>
    <name evidence="2" type="ORF">Dper_GL23980</name>
</gene>
<proteinExistence type="predicted"/>
<evidence type="ECO:0000256" key="1">
    <source>
        <dbReference type="SAM" id="MobiDB-lite"/>
    </source>
</evidence>
<dbReference type="OMA" id="TKAIMMS"/>
<evidence type="ECO:0000313" key="3">
    <source>
        <dbReference type="Proteomes" id="UP000008744"/>
    </source>
</evidence>
<dbReference type="HOGENOM" id="CLU_1817768_0_0_1"/>
<feature type="compositionally biased region" description="Acidic residues" evidence="1">
    <location>
        <begin position="18"/>
        <end position="52"/>
    </location>
</feature>
<sequence>MMMMVKATAQRMSNVPDDNWDDNEGDDNDNDDGEDDDDHRGDDDDDDDDDETLSERCGTDVQLLWSGLGLGSGRIGWLRWLGWQRKAQLFICTMSQKCQDGAKGAKDSLVAAGQQQQQQQQQIQLETKAIMMSTTLWQSFVHKHNRRRRRG</sequence>
<feature type="region of interest" description="Disordered" evidence="1">
    <location>
        <begin position="1"/>
        <end position="56"/>
    </location>
</feature>
<dbReference type="eggNOG" id="ENOG502T9D6">
    <property type="taxonomic scope" value="Eukaryota"/>
</dbReference>